<keyword evidence="2" id="KW-0175">Coiled coil</keyword>
<evidence type="ECO:0000256" key="3">
    <source>
        <dbReference type="SAM" id="MobiDB-lite"/>
    </source>
</evidence>
<reference evidence="5" key="1">
    <citation type="journal article" date="2018" name="Genome Biol. Evol.">
        <title>Genomics and development of Lentinus tigrinus, a white-rot wood-decaying mushroom with dimorphic fruiting bodies.</title>
        <authorList>
            <person name="Wu B."/>
            <person name="Xu Z."/>
            <person name="Knudson A."/>
            <person name="Carlson A."/>
            <person name="Chen N."/>
            <person name="Kovaka S."/>
            <person name="LaButti K."/>
            <person name="Lipzen A."/>
            <person name="Pennachio C."/>
            <person name="Riley R."/>
            <person name="Schakwitz W."/>
            <person name="Umezawa K."/>
            <person name="Ohm R.A."/>
            <person name="Grigoriev I.V."/>
            <person name="Nagy L.G."/>
            <person name="Gibbons J."/>
            <person name="Hibbett D."/>
        </authorList>
    </citation>
    <scope>NUCLEOTIDE SEQUENCE [LARGE SCALE GENOMIC DNA]</scope>
    <source>
        <strain evidence="5">ALCF2SS1-6</strain>
    </source>
</reference>
<feature type="compositionally biased region" description="Polar residues" evidence="3">
    <location>
        <begin position="1"/>
        <end position="16"/>
    </location>
</feature>
<dbReference type="Gene3D" id="2.130.10.10">
    <property type="entry name" value="YVTN repeat-like/Quinoprotein amine dehydrogenase"/>
    <property type="match status" value="1"/>
</dbReference>
<name>A0A5C2SFV6_9APHY</name>
<feature type="transmembrane region" description="Helical" evidence="4">
    <location>
        <begin position="726"/>
        <end position="746"/>
    </location>
</feature>
<feature type="compositionally biased region" description="Basic and acidic residues" evidence="3">
    <location>
        <begin position="22"/>
        <end position="31"/>
    </location>
</feature>
<dbReference type="InterPro" id="IPR011047">
    <property type="entry name" value="Quinoprotein_ADH-like_sf"/>
</dbReference>
<feature type="region of interest" description="Disordered" evidence="3">
    <location>
        <begin position="473"/>
        <end position="493"/>
    </location>
</feature>
<dbReference type="InterPro" id="IPR001680">
    <property type="entry name" value="WD40_rpt"/>
</dbReference>
<evidence type="ECO:0000256" key="2">
    <source>
        <dbReference type="SAM" id="Coils"/>
    </source>
</evidence>
<protein>
    <submittedName>
        <fullName evidence="5">Uncharacterized protein</fullName>
    </submittedName>
</protein>
<accession>A0A5C2SFV6</accession>
<dbReference type="Proteomes" id="UP000313359">
    <property type="component" value="Unassembled WGS sequence"/>
</dbReference>
<keyword evidence="4" id="KW-1133">Transmembrane helix</keyword>
<keyword evidence="1" id="KW-0853">WD repeat</keyword>
<evidence type="ECO:0000256" key="4">
    <source>
        <dbReference type="SAM" id="Phobius"/>
    </source>
</evidence>
<organism evidence="5 6">
    <name type="scientific">Lentinus tigrinus ALCF2SS1-6</name>
    <dbReference type="NCBI Taxonomy" id="1328759"/>
    <lineage>
        <taxon>Eukaryota</taxon>
        <taxon>Fungi</taxon>
        <taxon>Dikarya</taxon>
        <taxon>Basidiomycota</taxon>
        <taxon>Agaricomycotina</taxon>
        <taxon>Agaricomycetes</taxon>
        <taxon>Polyporales</taxon>
        <taxon>Polyporaceae</taxon>
        <taxon>Lentinus</taxon>
    </lineage>
</organism>
<feature type="compositionally biased region" description="Low complexity" evidence="3">
    <location>
        <begin position="473"/>
        <end position="487"/>
    </location>
</feature>
<evidence type="ECO:0000313" key="6">
    <source>
        <dbReference type="Proteomes" id="UP000313359"/>
    </source>
</evidence>
<feature type="region of interest" description="Disordered" evidence="3">
    <location>
        <begin position="1"/>
        <end position="39"/>
    </location>
</feature>
<keyword evidence="6" id="KW-1185">Reference proteome</keyword>
<dbReference type="OrthoDB" id="2766195at2759"/>
<evidence type="ECO:0000313" key="5">
    <source>
        <dbReference type="EMBL" id="RPD62188.1"/>
    </source>
</evidence>
<feature type="coiled-coil region" evidence="2">
    <location>
        <begin position="138"/>
        <end position="225"/>
    </location>
</feature>
<dbReference type="Gene3D" id="1.10.287.1490">
    <property type="match status" value="1"/>
</dbReference>
<sequence length="767" mass="84163">MDSASPSSIGFHTPTTGMLKPSGEDSQHLDEPIQGSQDSDGCTNDLNVYLLCGHKRTLFDPKTRSCLLCLLVAAEREVTALKAELDTAHGRLAELEKDLVWERDSYHTVSVEFGRAKERIASLKATVACREDALEDAAQSQKETMKAHRLKCRSLEDQIALLEADKDYALQLLKDTQNESERLRSALDSEDQRAHAALEELRSKVAYLENDHAALSAEREALRERCSLLDSHLATMTVQYESASVSVINLQCQLEETVQKFREDIIEKDADISYLAQSLHGQTGQADTGRMHRLASAPTMFPSAALGVPNVPLPVLDTVSHLRLVGFPEDPTPRYPSWEYHDLRDISLDGGSHEDSLRRGLVIDSSSAELISPSARQSCSDSEPYNTAVRVSPPEIEVLLREDVSLPLDEASGSVDAIDDTITSSASLAGPSLSLSDPSSILVRIASSADSSSLRTTGTPRYFEGLDVPIAASSSPGPSAPESMGEPAFPPVGDNKTRRRHSLVLDLVALRVYLRVMMCAWWVEVRRYFSCVTTMHPTGPILGLYITMSTLTPLQAAALTLIFDARTWKCLQDKQHDKPIARADVSIDGERLALANPLSGFGIYSLKSGDLVRAFGHEVGHKRATPVKFIESGKAIVGGTTVGEVNIWDIETGRKVQTIMHADSDHRLILSLDARYDCNERQYLIATASCEELPYTVFLWVKKELNVSPSSRMRNAETMGSSQSGLILTLCLTSVLVFIGWSLSAFDNTYTGVFTPQSVELTIRRTA</sequence>
<dbReference type="PROSITE" id="PS50082">
    <property type="entry name" value="WD_REPEATS_2"/>
    <property type="match status" value="1"/>
</dbReference>
<gene>
    <name evidence="5" type="ORF">L227DRAFT_609435</name>
</gene>
<feature type="transmembrane region" description="Helical" evidence="4">
    <location>
        <begin position="543"/>
        <end position="563"/>
    </location>
</feature>
<proteinExistence type="predicted"/>
<dbReference type="EMBL" id="ML122259">
    <property type="protein sequence ID" value="RPD62188.1"/>
    <property type="molecule type" value="Genomic_DNA"/>
</dbReference>
<feature type="coiled-coil region" evidence="2">
    <location>
        <begin position="71"/>
        <end position="98"/>
    </location>
</feature>
<dbReference type="SUPFAM" id="SSF50998">
    <property type="entry name" value="Quinoprotein alcohol dehydrogenase-like"/>
    <property type="match status" value="1"/>
</dbReference>
<evidence type="ECO:0000256" key="1">
    <source>
        <dbReference type="PROSITE-ProRule" id="PRU00221"/>
    </source>
</evidence>
<dbReference type="AlphaFoldDB" id="A0A5C2SFV6"/>
<keyword evidence="4" id="KW-0812">Transmembrane</keyword>
<dbReference type="InterPro" id="IPR015943">
    <property type="entry name" value="WD40/YVTN_repeat-like_dom_sf"/>
</dbReference>
<keyword evidence="4" id="KW-0472">Membrane</keyword>
<feature type="repeat" description="WD" evidence="1">
    <location>
        <begin position="627"/>
        <end position="658"/>
    </location>
</feature>